<dbReference type="AlphaFoldDB" id="A0A0G8G6M9"/>
<accession>A0A0G8G6M9</accession>
<name>A0A0G8G6M9_9LACO</name>
<dbReference type="EMBL" id="JHAJ01000002">
    <property type="protein sequence ID" value="KLA47549.1"/>
    <property type="molecule type" value="Genomic_DNA"/>
</dbReference>
<protein>
    <submittedName>
        <fullName evidence="2">Uncharacterized protein</fullName>
    </submittedName>
</protein>
<keyword evidence="1" id="KW-0472">Membrane</keyword>
<evidence type="ECO:0000256" key="1">
    <source>
        <dbReference type="SAM" id="Phobius"/>
    </source>
</evidence>
<dbReference type="Proteomes" id="UP001222683">
    <property type="component" value="Chromosome"/>
</dbReference>
<evidence type="ECO:0000313" key="5">
    <source>
        <dbReference type="Proteomes" id="UP000035618"/>
    </source>
</evidence>
<keyword evidence="1" id="KW-1133">Transmembrane helix</keyword>
<evidence type="ECO:0000313" key="4">
    <source>
        <dbReference type="EMBL" id="WDC82742.1"/>
    </source>
</evidence>
<dbReference type="GeneID" id="29803251"/>
<reference evidence="3 6" key="3">
    <citation type="submission" date="2018-08" db="EMBL/GenBank/DDBJ databases">
        <title>A genome reference for cultivated species of the human gut microbiota.</title>
        <authorList>
            <person name="Zou Y."/>
            <person name="Xue W."/>
            <person name="Luo G."/>
        </authorList>
    </citation>
    <scope>NUCLEOTIDE SEQUENCE [LARGE SCALE GENOMIC DNA]</scope>
    <source>
        <strain evidence="3 6">TF10-9AT</strain>
    </source>
</reference>
<reference evidence="2" key="1">
    <citation type="submission" date="2014-03" db="EMBL/GenBank/DDBJ databases">
        <authorList>
            <person name="Donnell M.M."/>
        </authorList>
    </citation>
    <scope>NUCLEOTIDE SEQUENCE</scope>
    <source>
        <strain evidence="2">ATCC 27780</strain>
    </source>
</reference>
<reference evidence="4" key="4">
    <citation type="submission" date="2023-02" db="EMBL/GenBank/DDBJ databases">
        <title>Complete genome sequence of Lactobacillus ruminis CACC888 isolated from Pig feces.</title>
        <authorList>
            <person name="Park S."/>
            <person name="Park M.A."/>
            <person name="Kim D.-H."/>
            <person name="Kim Y."/>
        </authorList>
    </citation>
    <scope>NUCLEOTIDE SEQUENCE</scope>
    <source>
        <strain evidence="4">CACC888</strain>
    </source>
</reference>
<dbReference type="RefSeq" id="WP_003695875.1">
    <property type="nucleotide sequence ID" value="NZ_CABKOX010000001.1"/>
</dbReference>
<feature type="transmembrane region" description="Helical" evidence="1">
    <location>
        <begin position="9"/>
        <end position="29"/>
    </location>
</feature>
<evidence type="ECO:0000313" key="6">
    <source>
        <dbReference type="Proteomes" id="UP000260790"/>
    </source>
</evidence>
<keyword evidence="1" id="KW-0812">Transmembrane</keyword>
<dbReference type="EMBL" id="CP117692">
    <property type="protein sequence ID" value="WDC82742.1"/>
    <property type="molecule type" value="Genomic_DNA"/>
</dbReference>
<feature type="transmembrane region" description="Helical" evidence="1">
    <location>
        <begin position="35"/>
        <end position="58"/>
    </location>
</feature>
<evidence type="ECO:0000313" key="2">
    <source>
        <dbReference type="EMBL" id="KLA47549.1"/>
    </source>
</evidence>
<dbReference type="EMBL" id="QSQR01000001">
    <property type="protein sequence ID" value="RGK48400.1"/>
    <property type="molecule type" value="Genomic_DNA"/>
</dbReference>
<gene>
    <name evidence="3" type="ORF">DXD09_01350</name>
    <name evidence="2" type="ORF">LRB_50</name>
    <name evidence="4" type="ORF">PSR59_03765</name>
</gene>
<proteinExistence type="predicted"/>
<evidence type="ECO:0000313" key="3">
    <source>
        <dbReference type="EMBL" id="RGK48400.1"/>
    </source>
</evidence>
<sequence>MKFTKFEIIVHVVALVALLITLAIMSVASGKGFSITLLLLGVLYYVVCVVLFKLWIIWRANHRR</sequence>
<reference evidence="2 5" key="2">
    <citation type="journal article" date="2015" name="BMC Microbiol.">
        <title>Lactobacillus ruminis strains cluster according to their mammalian gut source.</title>
        <authorList>
            <person name="O' Donnell M.M."/>
            <person name="Harris H.M."/>
            <person name="Lynch D.B."/>
            <person name="Ross R.P."/>
            <person name="O'Toole P.W."/>
        </authorList>
    </citation>
    <scope>NUCLEOTIDE SEQUENCE [LARGE SCALE GENOMIC DNA]</scope>
    <source>
        <strain evidence="2 5">ATCC 27780</strain>
    </source>
</reference>
<dbReference type="Proteomes" id="UP000260790">
    <property type="component" value="Unassembled WGS sequence"/>
</dbReference>
<dbReference type="Proteomes" id="UP000035618">
    <property type="component" value="Unassembled WGS sequence"/>
</dbReference>
<organism evidence="2 5">
    <name type="scientific">Ligilactobacillus ruminis</name>
    <dbReference type="NCBI Taxonomy" id="1623"/>
    <lineage>
        <taxon>Bacteria</taxon>
        <taxon>Bacillati</taxon>
        <taxon>Bacillota</taxon>
        <taxon>Bacilli</taxon>
        <taxon>Lactobacillales</taxon>
        <taxon>Lactobacillaceae</taxon>
        <taxon>Ligilactobacillus</taxon>
    </lineage>
</organism>